<dbReference type="NCBIfam" id="TIGR02145">
    <property type="entry name" value="Fib_succ_major"/>
    <property type="match status" value="1"/>
</dbReference>
<dbReference type="Pfam" id="PF09603">
    <property type="entry name" value="Fib_succ_major"/>
    <property type="match status" value="1"/>
</dbReference>
<proteinExistence type="predicted"/>
<feature type="chain" id="PRO_5045154178" description="Fibrobacter succinogenes major paralogous domain-containing protein" evidence="1">
    <location>
        <begin position="27"/>
        <end position="216"/>
    </location>
</feature>
<dbReference type="InterPro" id="IPR011871">
    <property type="entry name" value="Fib_succ_major"/>
</dbReference>
<feature type="signal peptide" evidence="1">
    <location>
        <begin position="1"/>
        <end position="26"/>
    </location>
</feature>
<keyword evidence="4" id="KW-1185">Reference proteome</keyword>
<dbReference type="Proteomes" id="UP000679725">
    <property type="component" value="Unassembled WGS sequence"/>
</dbReference>
<evidence type="ECO:0000313" key="3">
    <source>
        <dbReference type="EMBL" id="CAG5067406.1"/>
    </source>
</evidence>
<dbReference type="EMBL" id="CAJRAU010000001">
    <property type="protein sequence ID" value="CAG5067406.1"/>
    <property type="molecule type" value="Genomic_DNA"/>
</dbReference>
<gene>
    <name evidence="3" type="ORF">DYBT9623_00127</name>
</gene>
<evidence type="ECO:0000259" key="2">
    <source>
        <dbReference type="Pfam" id="PF09603"/>
    </source>
</evidence>
<evidence type="ECO:0000256" key="1">
    <source>
        <dbReference type="SAM" id="SignalP"/>
    </source>
</evidence>
<accession>A0ABM8UIR8</accession>
<evidence type="ECO:0000313" key="4">
    <source>
        <dbReference type="Proteomes" id="UP000679725"/>
    </source>
</evidence>
<feature type="domain" description="Fibrobacter succinogenes major paralogous" evidence="2">
    <location>
        <begin position="56"/>
        <end position="215"/>
    </location>
</feature>
<protein>
    <recommendedName>
        <fullName evidence="2">Fibrobacter succinogenes major paralogous domain-containing protein</fullName>
    </recommendedName>
</protein>
<name>A0ABM8UIR8_9BACT</name>
<sequence length="216" mass="23887">MLKNCKLMKQYIVTVLAFLFFTQAGIAQSTGTFTDSRDGQTYKTISFKEASTTKTVTWMAQNLNYKVEGSYAYDDNEINRKELGLLYTWEAAKKACPNGWHLATDSEWAMLVDHFGGTDMAGEALKSDKGWNEDGNGTNSSGFDAPAGGHRKPDGSYFAQGVLGIFWTSLPITVGSAWAWNFHYGGPPSSNKKNLKEAFRWDSQVSGAFSARLVRD</sequence>
<organism evidence="3 4">
    <name type="scientific">Dyadobacter linearis</name>
    <dbReference type="NCBI Taxonomy" id="2823330"/>
    <lineage>
        <taxon>Bacteria</taxon>
        <taxon>Pseudomonadati</taxon>
        <taxon>Bacteroidota</taxon>
        <taxon>Cytophagia</taxon>
        <taxon>Cytophagales</taxon>
        <taxon>Spirosomataceae</taxon>
        <taxon>Dyadobacter</taxon>
    </lineage>
</organism>
<keyword evidence="1" id="KW-0732">Signal</keyword>
<comment type="caution">
    <text evidence="3">The sequence shown here is derived from an EMBL/GenBank/DDBJ whole genome shotgun (WGS) entry which is preliminary data.</text>
</comment>
<reference evidence="3 4" key="1">
    <citation type="submission" date="2021-04" db="EMBL/GenBank/DDBJ databases">
        <authorList>
            <person name="Rodrigo-Torres L."/>
            <person name="Arahal R. D."/>
            <person name="Lucena T."/>
        </authorList>
    </citation>
    <scope>NUCLEOTIDE SEQUENCE [LARGE SCALE GENOMIC DNA]</scope>
    <source>
        <strain evidence="3 4">CECT 9623</strain>
    </source>
</reference>